<proteinExistence type="predicted"/>
<organism evidence="7 8">
    <name type="scientific">Heliobacterium mobile</name>
    <name type="common">Heliobacillus mobilis</name>
    <dbReference type="NCBI Taxonomy" id="28064"/>
    <lineage>
        <taxon>Bacteria</taxon>
        <taxon>Bacillati</taxon>
        <taxon>Bacillota</taxon>
        <taxon>Clostridia</taxon>
        <taxon>Eubacteriales</taxon>
        <taxon>Heliobacteriaceae</taxon>
        <taxon>Heliobacterium</taxon>
    </lineage>
</organism>
<dbReference type="PIRSF" id="PIRSF021439">
    <property type="entry name" value="DUF972"/>
    <property type="match status" value="1"/>
</dbReference>
<dbReference type="EMBL" id="WNKU01000004">
    <property type="protein sequence ID" value="MTV48436.1"/>
    <property type="molecule type" value="Genomic_DNA"/>
</dbReference>
<dbReference type="AlphaFoldDB" id="A0A6I3SHY9"/>
<protein>
    <submittedName>
        <fullName evidence="7">DUF972 family protein</fullName>
    </submittedName>
</protein>
<evidence type="ECO:0000256" key="4">
    <source>
        <dbReference type="ARBA" id="ARBA00022833"/>
    </source>
</evidence>
<keyword evidence="8" id="KW-1185">Reference proteome</keyword>
<dbReference type="RefSeq" id="WP_170291698.1">
    <property type="nucleotide sequence ID" value="NZ_WNKU01000004.1"/>
</dbReference>
<sequence length="103" mass="12100">MKKVTSKLIALEEQLRELLSEVEALKMEVYTLEEENARLRAERANVTPETVDRVEDNVRLLERQGHENLNRLYREGFHICHVHFGQPRSGDDCLFCVSFLEKE</sequence>
<dbReference type="Proteomes" id="UP000430670">
    <property type="component" value="Unassembled WGS sequence"/>
</dbReference>
<comment type="caution">
    <text evidence="7">The sequence shown here is derived from an EMBL/GenBank/DDBJ whole genome shotgun (WGS) entry which is preliminary data.</text>
</comment>
<dbReference type="GO" id="GO:0006260">
    <property type="term" value="P:DNA replication"/>
    <property type="evidence" value="ECO:0007669"/>
    <property type="project" value="UniProtKB-KW"/>
</dbReference>
<evidence type="ECO:0000256" key="3">
    <source>
        <dbReference type="ARBA" id="ARBA00022723"/>
    </source>
</evidence>
<evidence type="ECO:0000256" key="6">
    <source>
        <dbReference type="SAM" id="Coils"/>
    </source>
</evidence>
<evidence type="ECO:0000313" key="7">
    <source>
        <dbReference type="EMBL" id="MTV48436.1"/>
    </source>
</evidence>
<name>A0A6I3SHY9_HELMO</name>
<reference evidence="7 8" key="1">
    <citation type="submission" date="2019-11" db="EMBL/GenBank/DDBJ databases">
        <title>Whole-genome sequence of a the green, strictly anaerobic photosynthetic bacterium Heliobacillus mobilis DSM 6151.</title>
        <authorList>
            <person name="Kyndt J.A."/>
            <person name="Meyer T.E."/>
        </authorList>
    </citation>
    <scope>NUCLEOTIDE SEQUENCE [LARGE SCALE GENOMIC DNA]</scope>
    <source>
        <strain evidence="7 8">DSM 6151</strain>
    </source>
</reference>
<gene>
    <name evidence="7" type="ORF">GJ688_05490</name>
</gene>
<accession>A0A6I3SHY9</accession>
<feature type="coiled-coil region" evidence="6">
    <location>
        <begin position="1"/>
        <end position="42"/>
    </location>
</feature>
<evidence type="ECO:0000256" key="2">
    <source>
        <dbReference type="ARBA" id="ARBA00022705"/>
    </source>
</evidence>
<evidence type="ECO:0000313" key="8">
    <source>
        <dbReference type="Proteomes" id="UP000430670"/>
    </source>
</evidence>
<evidence type="ECO:0000256" key="5">
    <source>
        <dbReference type="ARBA" id="ARBA00022880"/>
    </source>
</evidence>
<keyword evidence="4" id="KW-0862">Zinc</keyword>
<keyword evidence="3" id="KW-0479">Metal-binding</keyword>
<dbReference type="InterPro" id="IPR010377">
    <property type="entry name" value="YabA"/>
</dbReference>
<keyword evidence="5" id="KW-0236">DNA replication inhibitor</keyword>
<keyword evidence="1" id="KW-0963">Cytoplasm</keyword>
<keyword evidence="6" id="KW-0175">Coiled coil</keyword>
<keyword evidence="2" id="KW-0235">DNA replication</keyword>
<evidence type="ECO:0000256" key="1">
    <source>
        <dbReference type="ARBA" id="ARBA00022490"/>
    </source>
</evidence>
<dbReference type="Pfam" id="PF06156">
    <property type="entry name" value="YabA"/>
    <property type="match status" value="1"/>
</dbReference>
<dbReference type="GO" id="GO:0046872">
    <property type="term" value="F:metal ion binding"/>
    <property type="evidence" value="ECO:0007669"/>
    <property type="project" value="UniProtKB-KW"/>
</dbReference>
<dbReference type="GO" id="GO:0008156">
    <property type="term" value="P:negative regulation of DNA replication"/>
    <property type="evidence" value="ECO:0007669"/>
    <property type="project" value="UniProtKB-KW"/>
</dbReference>